<evidence type="ECO:0000256" key="3">
    <source>
        <dbReference type="ARBA" id="ARBA00022475"/>
    </source>
</evidence>
<reference evidence="12 13" key="1">
    <citation type="submission" date="2015-04" db="EMBL/GenBank/DDBJ databases">
        <title>Whole genome shotgun sequence of Flavihumibacter petaseus NBRC 106054.</title>
        <authorList>
            <person name="Miyazawa S."/>
            <person name="Hosoyama A."/>
            <person name="Hashimoto M."/>
            <person name="Noguchi M."/>
            <person name="Tsuchikane K."/>
            <person name="Ohji S."/>
            <person name="Yamazoe A."/>
            <person name="Ichikawa N."/>
            <person name="Kimura A."/>
            <person name="Fujita N."/>
        </authorList>
    </citation>
    <scope>NUCLEOTIDE SEQUENCE [LARGE SCALE GENOMIC DNA]</scope>
    <source>
        <strain evidence="12 13">NBRC 106054</strain>
    </source>
</reference>
<feature type="domain" description="ABC transmembrane type-1" evidence="11">
    <location>
        <begin position="16"/>
        <end position="308"/>
    </location>
</feature>
<dbReference type="InterPro" id="IPR003439">
    <property type="entry name" value="ABC_transporter-like_ATP-bd"/>
</dbReference>
<keyword evidence="8 9" id="KW-0472">Membrane</keyword>
<comment type="caution">
    <text evidence="12">The sequence shown here is derived from an EMBL/GenBank/DDBJ whole genome shotgun (WGS) entry which is preliminary data.</text>
</comment>
<evidence type="ECO:0000256" key="4">
    <source>
        <dbReference type="ARBA" id="ARBA00022692"/>
    </source>
</evidence>
<dbReference type="SMART" id="SM00382">
    <property type="entry name" value="AAA"/>
    <property type="match status" value="1"/>
</dbReference>
<dbReference type="Gene3D" id="1.20.1560.10">
    <property type="entry name" value="ABC transporter type 1, transmembrane domain"/>
    <property type="match status" value="1"/>
</dbReference>
<dbReference type="InterPro" id="IPR036640">
    <property type="entry name" value="ABC1_TM_sf"/>
</dbReference>
<dbReference type="SUPFAM" id="SSF52540">
    <property type="entry name" value="P-loop containing nucleoside triphosphate hydrolases"/>
    <property type="match status" value="1"/>
</dbReference>
<dbReference type="STRING" id="1220578.FPE01S_04_02400"/>
<keyword evidence="4 9" id="KW-0812">Transmembrane</keyword>
<dbReference type="GO" id="GO:0005886">
    <property type="term" value="C:plasma membrane"/>
    <property type="evidence" value="ECO:0007669"/>
    <property type="project" value="UniProtKB-SubCell"/>
</dbReference>
<comment type="subcellular location">
    <subcellularLocation>
        <location evidence="1">Cell membrane</location>
        <topology evidence="1">Multi-pass membrane protein</topology>
    </subcellularLocation>
</comment>
<feature type="transmembrane region" description="Helical" evidence="9">
    <location>
        <begin position="56"/>
        <end position="75"/>
    </location>
</feature>
<dbReference type="PROSITE" id="PS50929">
    <property type="entry name" value="ABC_TM1F"/>
    <property type="match status" value="1"/>
</dbReference>
<dbReference type="Pfam" id="PF00005">
    <property type="entry name" value="ABC_tran"/>
    <property type="match status" value="1"/>
</dbReference>
<proteinExistence type="predicted"/>
<evidence type="ECO:0000256" key="2">
    <source>
        <dbReference type="ARBA" id="ARBA00022448"/>
    </source>
</evidence>
<dbReference type="GO" id="GO:0016887">
    <property type="term" value="F:ATP hydrolysis activity"/>
    <property type="evidence" value="ECO:0007669"/>
    <property type="project" value="InterPro"/>
</dbReference>
<dbReference type="Gene3D" id="3.40.50.300">
    <property type="entry name" value="P-loop containing nucleotide triphosphate hydrolases"/>
    <property type="match status" value="1"/>
</dbReference>
<sequence length="601" mass="67775">MKILLHYLKPYKWLVFITLLLAAINTGFSLIDPIIFGRMTKIAFDYKNYKEAGNLVGFRNAVLWLLLLSISVAMVSRIAKAFQDYFFNVITQKFGAKVFTDGLKHAMKLPFHEFEDQRSGETLSVLQKVETDTEKFISNFINVLFGVLIGIVFVSIYAFSLHWSLPLVYFGGIILLTVITNYLSKRIKKIQKNIVAQTTSLAGTTTESLRNIELIKSLGLTNQEVERLNKNTYKILGLELTKVKRVRSLSFVQGTVVNTLRQVIMFILMWLIYREKMTPENLVTMQIFSFFIFSPLQEIGNILLSYREAEASLLNFRNLMDKKPEARPEHPVSIPEIRTLAFNEVSFHHKTAPQPAINRISFQVRKGETIAFVGPSGAGKTTLVKLLVGLYRPQQGGIVYNGVNENEIDYEDLRKQIGFVTQDTQLFSGTIRENLLFVNPGAGDDALYDALHKASADNLIARASNGVDTMIGEGGLKLSGGEKQRLSIARSLLRHPRLLIFDEATSALDSITEEEITRTIRSISAQREQITVLIAHRLSTIMHADRIYVLEKGEIVETGTHDSLLAEKGLYFAMWRQQIGERKTTAMPVTPVLSEQPVSSN</sequence>
<keyword evidence="5" id="KW-0547">Nucleotide-binding</keyword>
<organism evidence="12 13">
    <name type="scientific">Flavihumibacter petaseus NBRC 106054</name>
    <dbReference type="NCBI Taxonomy" id="1220578"/>
    <lineage>
        <taxon>Bacteria</taxon>
        <taxon>Pseudomonadati</taxon>
        <taxon>Bacteroidota</taxon>
        <taxon>Chitinophagia</taxon>
        <taxon>Chitinophagales</taxon>
        <taxon>Chitinophagaceae</taxon>
        <taxon>Flavihumibacter</taxon>
    </lineage>
</organism>
<dbReference type="FunFam" id="3.40.50.300:FF:000299">
    <property type="entry name" value="ABC transporter ATP-binding protein/permease"/>
    <property type="match status" value="1"/>
</dbReference>
<dbReference type="PANTHER" id="PTHR43394:SF1">
    <property type="entry name" value="ATP-BINDING CASSETTE SUB-FAMILY B MEMBER 10, MITOCHONDRIAL"/>
    <property type="match status" value="1"/>
</dbReference>
<evidence type="ECO:0000256" key="8">
    <source>
        <dbReference type="ARBA" id="ARBA00023136"/>
    </source>
</evidence>
<dbReference type="Proteomes" id="UP000033121">
    <property type="component" value="Unassembled WGS sequence"/>
</dbReference>
<dbReference type="SUPFAM" id="SSF90123">
    <property type="entry name" value="ABC transporter transmembrane region"/>
    <property type="match status" value="1"/>
</dbReference>
<accession>A0A0E9N4W1</accession>
<dbReference type="AlphaFoldDB" id="A0A0E9N4W1"/>
<evidence type="ECO:0000256" key="1">
    <source>
        <dbReference type="ARBA" id="ARBA00004651"/>
    </source>
</evidence>
<evidence type="ECO:0000313" key="12">
    <source>
        <dbReference type="EMBL" id="GAO44997.1"/>
    </source>
</evidence>
<keyword evidence="13" id="KW-1185">Reference proteome</keyword>
<name>A0A0E9N4W1_9BACT</name>
<dbReference type="InterPro" id="IPR003593">
    <property type="entry name" value="AAA+_ATPase"/>
</dbReference>
<feature type="domain" description="ABC transporter" evidence="10">
    <location>
        <begin position="340"/>
        <end position="577"/>
    </location>
</feature>
<feature type="transmembrane region" description="Helical" evidence="9">
    <location>
        <begin position="12"/>
        <end position="36"/>
    </location>
</feature>
<dbReference type="GO" id="GO:0015421">
    <property type="term" value="F:ABC-type oligopeptide transporter activity"/>
    <property type="evidence" value="ECO:0007669"/>
    <property type="project" value="TreeGrafter"/>
</dbReference>
<evidence type="ECO:0000256" key="5">
    <source>
        <dbReference type="ARBA" id="ARBA00022741"/>
    </source>
</evidence>
<evidence type="ECO:0000256" key="7">
    <source>
        <dbReference type="ARBA" id="ARBA00022989"/>
    </source>
</evidence>
<keyword evidence="2" id="KW-0813">Transport</keyword>
<evidence type="ECO:0000259" key="11">
    <source>
        <dbReference type="PROSITE" id="PS50929"/>
    </source>
</evidence>
<feature type="transmembrane region" description="Helical" evidence="9">
    <location>
        <begin position="165"/>
        <end position="183"/>
    </location>
</feature>
<feature type="transmembrane region" description="Helical" evidence="9">
    <location>
        <begin position="136"/>
        <end position="159"/>
    </location>
</feature>
<keyword evidence="3" id="KW-1003">Cell membrane</keyword>
<evidence type="ECO:0000256" key="6">
    <source>
        <dbReference type="ARBA" id="ARBA00022840"/>
    </source>
</evidence>
<keyword evidence="6 12" id="KW-0067">ATP-binding</keyword>
<dbReference type="EMBL" id="BBWV01000004">
    <property type="protein sequence ID" value="GAO44997.1"/>
    <property type="molecule type" value="Genomic_DNA"/>
</dbReference>
<evidence type="ECO:0000259" key="10">
    <source>
        <dbReference type="PROSITE" id="PS50893"/>
    </source>
</evidence>
<gene>
    <name evidence="12" type="ORF">FPE01S_04_02400</name>
</gene>
<dbReference type="InterPro" id="IPR027417">
    <property type="entry name" value="P-loop_NTPase"/>
</dbReference>
<dbReference type="PROSITE" id="PS50893">
    <property type="entry name" value="ABC_TRANSPORTER_2"/>
    <property type="match status" value="1"/>
</dbReference>
<protein>
    <submittedName>
        <fullName evidence="12">Putative ABC transporter permease/ATP-binding protein</fullName>
    </submittedName>
</protein>
<dbReference type="InterPro" id="IPR011527">
    <property type="entry name" value="ABC1_TM_dom"/>
</dbReference>
<evidence type="ECO:0000256" key="9">
    <source>
        <dbReference type="SAM" id="Phobius"/>
    </source>
</evidence>
<dbReference type="OrthoDB" id="1522160at2"/>
<dbReference type="PROSITE" id="PS00211">
    <property type="entry name" value="ABC_TRANSPORTER_1"/>
    <property type="match status" value="1"/>
</dbReference>
<keyword evidence="7 9" id="KW-1133">Transmembrane helix</keyword>
<dbReference type="PANTHER" id="PTHR43394">
    <property type="entry name" value="ATP-DEPENDENT PERMEASE MDL1, MITOCHONDRIAL"/>
    <property type="match status" value="1"/>
</dbReference>
<dbReference type="CDD" id="cd07346">
    <property type="entry name" value="ABC_6TM_exporters"/>
    <property type="match status" value="1"/>
</dbReference>
<evidence type="ECO:0000313" key="13">
    <source>
        <dbReference type="Proteomes" id="UP000033121"/>
    </source>
</evidence>
<dbReference type="RefSeq" id="WP_046370981.1">
    <property type="nucleotide sequence ID" value="NZ_BBWV01000004.1"/>
</dbReference>
<feature type="transmembrane region" description="Helical" evidence="9">
    <location>
        <begin position="251"/>
        <end position="273"/>
    </location>
</feature>
<dbReference type="InterPro" id="IPR039421">
    <property type="entry name" value="Type_1_exporter"/>
</dbReference>
<dbReference type="InterPro" id="IPR017871">
    <property type="entry name" value="ABC_transporter-like_CS"/>
</dbReference>
<dbReference type="Pfam" id="PF00664">
    <property type="entry name" value="ABC_membrane"/>
    <property type="match status" value="1"/>
</dbReference>
<dbReference type="GO" id="GO:0005524">
    <property type="term" value="F:ATP binding"/>
    <property type="evidence" value="ECO:0007669"/>
    <property type="project" value="UniProtKB-KW"/>
</dbReference>